<comment type="caution">
    <text evidence="1">The sequence shown here is derived from an EMBL/GenBank/DDBJ whole genome shotgun (WGS) entry which is preliminary data.</text>
</comment>
<dbReference type="SUPFAM" id="SSF48208">
    <property type="entry name" value="Six-hairpin glycosidases"/>
    <property type="match status" value="1"/>
</dbReference>
<dbReference type="Proteomes" id="UP000824111">
    <property type="component" value="Unassembled WGS sequence"/>
</dbReference>
<keyword evidence="1" id="KW-0378">Hydrolase</keyword>
<feature type="non-terminal residue" evidence="1">
    <location>
        <position position="1"/>
    </location>
</feature>
<reference evidence="1" key="1">
    <citation type="submission" date="2020-10" db="EMBL/GenBank/DDBJ databases">
        <authorList>
            <person name="Gilroy R."/>
        </authorList>
    </citation>
    <scope>NUCLEOTIDE SEQUENCE</scope>
    <source>
        <strain evidence="1">ChiSjej4B22-9803</strain>
    </source>
</reference>
<protein>
    <submittedName>
        <fullName evidence="1">Glycoside hydrolase family 127 protein</fullName>
    </submittedName>
</protein>
<proteinExistence type="predicted"/>
<dbReference type="GO" id="GO:0005975">
    <property type="term" value="P:carbohydrate metabolic process"/>
    <property type="evidence" value="ECO:0007669"/>
    <property type="project" value="InterPro"/>
</dbReference>
<dbReference type="EMBL" id="DVND01000145">
    <property type="protein sequence ID" value="HIU48820.1"/>
    <property type="molecule type" value="Genomic_DNA"/>
</dbReference>
<accession>A0A9D1LVE6</accession>
<dbReference type="Gene3D" id="1.50.10.10">
    <property type="match status" value="1"/>
</dbReference>
<evidence type="ECO:0000313" key="1">
    <source>
        <dbReference type="EMBL" id="HIU48820.1"/>
    </source>
</evidence>
<dbReference type="AlphaFoldDB" id="A0A9D1LVE6"/>
<name>A0A9D1LVE6_9FIRM</name>
<organism evidence="1 2">
    <name type="scientific">Candidatus Avimonoglobus intestinipullorum</name>
    <dbReference type="NCBI Taxonomy" id="2840699"/>
    <lineage>
        <taxon>Bacteria</taxon>
        <taxon>Bacillati</taxon>
        <taxon>Bacillota</taxon>
        <taxon>Clostridia</taxon>
        <taxon>Eubacteriales</taxon>
        <taxon>Candidatus Avimonoglobus</taxon>
    </lineage>
</organism>
<dbReference type="InterPro" id="IPR012341">
    <property type="entry name" value="6hp_glycosidase-like_sf"/>
</dbReference>
<dbReference type="PANTHER" id="PTHR31151">
    <property type="entry name" value="PROLINE-TRNA LIGASE (DUF1680)"/>
    <property type="match status" value="1"/>
</dbReference>
<reference evidence="1" key="2">
    <citation type="journal article" date="2021" name="PeerJ">
        <title>Extensive microbial diversity within the chicken gut microbiome revealed by metagenomics and culture.</title>
        <authorList>
            <person name="Gilroy R."/>
            <person name="Ravi A."/>
            <person name="Getino M."/>
            <person name="Pursley I."/>
            <person name="Horton D.L."/>
            <person name="Alikhan N.F."/>
            <person name="Baker D."/>
            <person name="Gharbi K."/>
            <person name="Hall N."/>
            <person name="Watson M."/>
            <person name="Adriaenssens E.M."/>
            <person name="Foster-Nyarko E."/>
            <person name="Jarju S."/>
            <person name="Secka A."/>
            <person name="Antonio M."/>
            <person name="Oren A."/>
            <person name="Chaudhuri R.R."/>
            <person name="La Ragione R."/>
            <person name="Hildebrand F."/>
            <person name="Pallen M.J."/>
        </authorList>
    </citation>
    <scope>NUCLEOTIDE SEQUENCE</scope>
    <source>
        <strain evidence="1">ChiSjej4B22-9803</strain>
    </source>
</reference>
<dbReference type="PANTHER" id="PTHR31151:SF0">
    <property type="entry name" value="PROLINE-TRNA LIGASE (DUF1680)"/>
    <property type="match status" value="1"/>
</dbReference>
<gene>
    <name evidence="1" type="ORF">IAB04_05605</name>
</gene>
<evidence type="ECO:0000313" key="2">
    <source>
        <dbReference type="Proteomes" id="UP000824111"/>
    </source>
</evidence>
<dbReference type="GO" id="GO:0016787">
    <property type="term" value="F:hydrolase activity"/>
    <property type="evidence" value="ECO:0007669"/>
    <property type="project" value="UniProtKB-KW"/>
</dbReference>
<sequence>IKDSAWIGGNAEGWERVPYWLDGFIPLAYLLENEDMIARAKNYIDAIITNQKPDGWICPCADNERGSYDTWATLLITKVLTVYYVCSKDERIPKVLYDTLKNYYELLKNKEIVLFNWGKYRWFEGFTAIHFLYTLYKEEWLIELAKILKDQGKDYNESTALWERPLNVWKYDTHIVNIAMCLKYEAVSCDLLGEAYFDHAEKLYELLYKYNGTPAGLFTGDECLSGLSPIQGTELCAVVEQMYSYELLYAYTGDKKWAERLEVLAFNALPAAISDDMWTHQYDQLSNQIACQKFMGKPIFRTNGPDAHLFGLEPNFGCCTANFNQGWPKFALSAFMHHDGSVINAIPVPSELKTEHMHIKLETNYPFENSFKYTIDSQTDFTFQIRIPSFAKNLVVNNKTVRTEDVSLQIHSGEKKEINITFETEPSFESRPHQLYTVKCGSLVFSIPIKYSKKKYEYEDNGVERKYPYCDYEYIPESPWNYAYCGTSLTPERKGLSAIPFSSENPPITIKANVKKINWGFEDGYETVCAKIPYSKEPIGNAEELLLYPYGCSKLRMTELPLI</sequence>
<dbReference type="InterPro" id="IPR008928">
    <property type="entry name" value="6-hairpin_glycosidase_sf"/>
</dbReference>